<evidence type="ECO:0000313" key="3">
    <source>
        <dbReference type="EMBL" id="QDW65413.1"/>
    </source>
</evidence>
<feature type="compositionally biased region" description="Low complexity" evidence="1">
    <location>
        <begin position="98"/>
        <end position="111"/>
    </location>
</feature>
<proteinExistence type="predicted"/>
<reference evidence="3 4" key="1">
    <citation type="journal article" date="2019" name="Front. Cell. Infect. Microbiol.">
        <title>Extreme Diversity of Mycoviruses Present in Isolates of Rhizoctonia solani AG2-2 LP From Zoysia japonica From Brazil.</title>
        <authorList>
            <person name="Picarelli M.A.S.C."/>
            <person name="Forgia M."/>
            <person name="Rivas E.B."/>
            <person name="Nerva L."/>
            <person name="Chiapello M."/>
            <person name="Turina M."/>
            <person name="Colariccio A."/>
        </authorList>
    </citation>
    <scope>NUCLEOTIDE SEQUENCE [LARGE SCALE GENOMIC DNA]</scope>
</reference>
<evidence type="ECO:0000256" key="1">
    <source>
        <dbReference type="SAM" id="MobiDB-lite"/>
    </source>
</evidence>
<dbReference type="RefSeq" id="YP_010799571.1">
    <property type="nucleotide sequence ID" value="NC_076669.1"/>
</dbReference>
<evidence type="ECO:0000313" key="4">
    <source>
        <dbReference type="Proteomes" id="UP000831554"/>
    </source>
</evidence>
<dbReference type="PANTHER" id="PTHR34456:SF13">
    <property type="entry name" value="REVERSE TRANSCRIPTASE DOMAIN-CONTAINING PROTEIN"/>
    <property type="match status" value="1"/>
</dbReference>
<dbReference type="GeneID" id="80537977"/>
<dbReference type="EMBL" id="MK372892">
    <property type="protein sequence ID" value="QDW65413.1"/>
    <property type="molecule type" value="Genomic_RNA"/>
</dbReference>
<dbReference type="Pfam" id="PF05919">
    <property type="entry name" value="Mitovir_RNA_pol"/>
    <property type="match status" value="1"/>
</dbReference>
<organism evidence="3 4">
    <name type="scientific">Rhizoctonia solani mitovirus 21</name>
    <dbReference type="NCBI Taxonomy" id="2599414"/>
    <lineage>
        <taxon>Viruses</taxon>
        <taxon>Riboviria</taxon>
        <taxon>Orthornavirae</taxon>
        <taxon>Lenarviricota</taxon>
        <taxon>Howeltoviricetes</taxon>
        <taxon>Cryppavirales</taxon>
        <taxon>Mitoviridae</taxon>
        <taxon>Duamitovirus</taxon>
        <taxon>Duamitovirus rhso21</taxon>
    </lineage>
</organism>
<feature type="transmembrane region" description="Helical" evidence="2">
    <location>
        <begin position="37"/>
        <end position="57"/>
    </location>
</feature>
<keyword evidence="2" id="KW-0472">Membrane</keyword>
<sequence>MFIPLIFSTSVLVGLHYWGHAETVYQWMVKQPLQYYIWFLLFISVIQLLIWIYRKVFPHIVGFYRSMSRITSRIDNLSNTIDRSSEKGSNSPFKNGSRRSFSSKSLKTSSFNHPSKGRGNTEETKLSRMLSSRRIKGLFASIVENEAMVSLDRKFIVVRDKFSTMDEVSLYLKTHHSKDTEFKVVERKAKDGSTFLQLSTLQRGSLSDLILGYGWRVIAACFPNKVKFASRIKLLRLFSGYIYQMYRHHGSTQVVKYLKASQLAIQKAVGGDKVDNLRLLDKDVIRSKVTKTGLPVFIPSRDRKLIMAEQLNPAIIRYYLTLFSLYRVISIPGTLKLETIVNPPSPGSNYSEVVRNFSDILSQSRFSSMFRLSTLAKEQSPLLLEAASSSHKVAWFGLFSNPAMLDYLGLGGYARNLLNLMGQYKLRLLFDSCSTLYPFEGLEFYKGASDSPLSHSDIGNPEGRFGGKLSIKEEAAGKMRVFAMVDVWTQSILKPIEKMLANFLRNLPNDGVYDQHSSELRARSKALLAGCSYGYDLSAATDRLPLSLQSTLLDQLVPELGANWALFLTKRDYYMYLPDSFAKELGATPNTFRAQAPNALDIGSTEIGIRYNEKSQPWIALRYSTGQPMGALSSFAMLAVTHHMIAQLAYRLAYNVPMSLPFTKDTWYTGYECTGDDIILFDGQVANRYLYIMEALGVPVNTMKSVVATKPVTEYLKCTSAYGLSVGAISWKKFMSTGNTMMGRANIINSILSKGIIKDNINRYIASVARLSLYKPGNLNPTLIALWTIAANTGIITLEECLKALINGKKAIFHFAKTILYNADVNKITGLLPSIYKKLPFTIETSKAARHVWNFEAPWFKITLWKPLAVFQYRHDVTTDSLKLTSDIFEYLNSNLPTPMEEITNPLLIEGPTEFSPHLPVLDETQLLINDYKVLFQFVLGFITEKLEKIGGPLFEEPAQMDSPFEVIYHHRQEMDRYNELLELVSRAKIKIDPDQDAPPARVVKPSDLKLVSLLRRTGDRPLFTTANSMSARANFPFKFT</sequence>
<keyword evidence="2" id="KW-0812">Transmembrane</keyword>
<protein>
    <submittedName>
        <fullName evidence="3">RNA-dependent RNA polymerase</fullName>
    </submittedName>
</protein>
<accession>A0ABX5Y8Q6</accession>
<name>A0ABX5Y8Q6_9VIRU</name>
<keyword evidence="3" id="KW-0696">RNA-directed RNA polymerase</keyword>
<keyword evidence="4" id="KW-1185">Reference proteome</keyword>
<evidence type="ECO:0000256" key="2">
    <source>
        <dbReference type="SAM" id="Phobius"/>
    </source>
</evidence>
<feature type="compositionally biased region" description="Polar residues" evidence="1">
    <location>
        <begin position="81"/>
        <end position="94"/>
    </location>
</feature>
<feature type="region of interest" description="Disordered" evidence="1">
    <location>
        <begin position="81"/>
        <end position="126"/>
    </location>
</feature>
<keyword evidence="3" id="KW-0548">Nucleotidyltransferase</keyword>
<keyword evidence="3" id="KW-0808">Transferase</keyword>
<dbReference type="GO" id="GO:0003968">
    <property type="term" value="F:RNA-directed RNA polymerase activity"/>
    <property type="evidence" value="ECO:0007669"/>
    <property type="project" value="UniProtKB-KW"/>
</dbReference>
<dbReference type="InterPro" id="IPR008686">
    <property type="entry name" value="RNA_pol_mitovir"/>
</dbReference>
<dbReference type="PANTHER" id="PTHR34456">
    <property type="entry name" value="MITOVIRUS RNA-DEPENDENT RNA POLYMERASE"/>
    <property type="match status" value="1"/>
</dbReference>
<dbReference type="Proteomes" id="UP000831554">
    <property type="component" value="Segment"/>
</dbReference>
<keyword evidence="2" id="KW-1133">Transmembrane helix</keyword>